<keyword evidence="5" id="KW-0694">RNA-binding</keyword>
<dbReference type="GO" id="GO:0000398">
    <property type="term" value="P:mRNA splicing, via spliceosome"/>
    <property type="evidence" value="ECO:0007669"/>
    <property type="project" value="InterPro"/>
</dbReference>
<evidence type="ECO:0000313" key="11">
    <source>
        <dbReference type="Proteomes" id="UP000289340"/>
    </source>
</evidence>
<evidence type="ECO:0000256" key="5">
    <source>
        <dbReference type="ARBA" id="ARBA00022884"/>
    </source>
</evidence>
<accession>A0A445GGQ8</accession>
<dbReference type="Pfam" id="PF01423">
    <property type="entry name" value="LSM"/>
    <property type="match status" value="1"/>
</dbReference>
<comment type="caution">
    <text evidence="10">The sequence shown here is derived from an EMBL/GenBank/DDBJ whole genome shotgun (WGS) entry which is preliminary data.</text>
</comment>
<comment type="subcellular location">
    <subcellularLocation>
        <location evidence="1">Nucleus</location>
    </subcellularLocation>
</comment>
<dbReference type="GO" id="GO:0005689">
    <property type="term" value="C:U12-type spliceosomal complex"/>
    <property type="evidence" value="ECO:0007669"/>
    <property type="project" value="TreeGrafter"/>
</dbReference>
<dbReference type="GO" id="GO:1990726">
    <property type="term" value="C:Lsm1-7-Pat1 complex"/>
    <property type="evidence" value="ECO:0007669"/>
    <property type="project" value="TreeGrafter"/>
</dbReference>
<keyword evidence="8" id="KW-0687">Ribonucleoprotein</keyword>
<dbReference type="InterPro" id="IPR001163">
    <property type="entry name" value="Sm_dom_euk/arc"/>
</dbReference>
<dbReference type="GO" id="GO:0000956">
    <property type="term" value="P:nuclear-transcribed mRNA catabolic process"/>
    <property type="evidence" value="ECO:0007669"/>
    <property type="project" value="InterPro"/>
</dbReference>
<reference evidence="10 11" key="1">
    <citation type="submission" date="2018-09" db="EMBL/GenBank/DDBJ databases">
        <title>A high-quality reference genome of wild soybean provides a powerful tool to mine soybean genomes.</title>
        <authorList>
            <person name="Xie M."/>
            <person name="Chung C.Y.L."/>
            <person name="Li M.-W."/>
            <person name="Wong F.-L."/>
            <person name="Chan T.-F."/>
            <person name="Lam H.-M."/>
        </authorList>
    </citation>
    <scope>NUCLEOTIDE SEQUENCE [LARGE SCALE GENOMIC DNA]</scope>
    <source>
        <strain evidence="11">cv. W05</strain>
        <tissue evidence="10">Hypocotyl of etiolated seedlings</tissue>
    </source>
</reference>
<dbReference type="GO" id="GO:0097526">
    <property type="term" value="C:spliceosomal tri-snRNP complex"/>
    <property type="evidence" value="ECO:0007669"/>
    <property type="project" value="TreeGrafter"/>
</dbReference>
<dbReference type="PIRSF" id="PIRSF037188">
    <property type="entry name" value="U6_snRNA_Lsm7"/>
    <property type="match status" value="1"/>
</dbReference>
<dbReference type="SUPFAM" id="SSF50182">
    <property type="entry name" value="Sm-like ribonucleoproteins"/>
    <property type="match status" value="1"/>
</dbReference>
<dbReference type="PROSITE" id="PS52002">
    <property type="entry name" value="SM"/>
    <property type="match status" value="1"/>
</dbReference>
<dbReference type="GO" id="GO:0003723">
    <property type="term" value="F:RNA binding"/>
    <property type="evidence" value="ECO:0007669"/>
    <property type="project" value="UniProtKB-KW"/>
</dbReference>
<keyword evidence="4" id="KW-0747">Spliceosome</keyword>
<dbReference type="Gene3D" id="2.30.30.100">
    <property type="match status" value="1"/>
</dbReference>
<evidence type="ECO:0000259" key="9">
    <source>
        <dbReference type="PROSITE" id="PS52002"/>
    </source>
</evidence>
<keyword evidence="6" id="KW-0508">mRNA splicing</keyword>
<evidence type="ECO:0000256" key="2">
    <source>
        <dbReference type="ARBA" id="ARBA00006850"/>
    </source>
</evidence>
<dbReference type="EMBL" id="QZWG01000016">
    <property type="protein sequence ID" value="RZB60430.1"/>
    <property type="molecule type" value="Genomic_DNA"/>
</dbReference>
<evidence type="ECO:0000256" key="4">
    <source>
        <dbReference type="ARBA" id="ARBA00022728"/>
    </source>
</evidence>
<dbReference type="InterPro" id="IPR010920">
    <property type="entry name" value="LSM_dom_sf"/>
</dbReference>
<protein>
    <submittedName>
        <fullName evidence="10">Sm-like protein LSM7</fullName>
    </submittedName>
</protein>
<evidence type="ECO:0000256" key="3">
    <source>
        <dbReference type="ARBA" id="ARBA00022664"/>
    </source>
</evidence>
<evidence type="ECO:0000256" key="8">
    <source>
        <dbReference type="ARBA" id="ARBA00023274"/>
    </source>
</evidence>
<name>A0A445GGQ8_GLYSO</name>
<feature type="domain" description="Sm" evidence="9">
    <location>
        <begin position="6"/>
        <end position="71"/>
    </location>
</feature>
<evidence type="ECO:0000256" key="6">
    <source>
        <dbReference type="ARBA" id="ARBA00023187"/>
    </source>
</evidence>
<dbReference type="InterPro" id="IPR017132">
    <property type="entry name" value="Lsm7"/>
</dbReference>
<evidence type="ECO:0000256" key="7">
    <source>
        <dbReference type="ARBA" id="ARBA00023242"/>
    </source>
</evidence>
<dbReference type="SMART" id="SM00651">
    <property type="entry name" value="Sm"/>
    <property type="match status" value="1"/>
</dbReference>
<feature type="non-terminal residue" evidence="10">
    <location>
        <position position="71"/>
    </location>
</feature>
<feature type="non-terminal residue" evidence="10">
    <location>
        <position position="1"/>
    </location>
</feature>
<keyword evidence="11" id="KW-1185">Reference proteome</keyword>
<dbReference type="GO" id="GO:0071004">
    <property type="term" value="C:U2-type prespliceosome"/>
    <property type="evidence" value="ECO:0007669"/>
    <property type="project" value="TreeGrafter"/>
</dbReference>
<dbReference type="CDD" id="cd01729">
    <property type="entry name" value="LSm7"/>
    <property type="match status" value="1"/>
</dbReference>
<dbReference type="PANTHER" id="PTHR10553">
    <property type="entry name" value="SMALL NUCLEAR RIBONUCLEOPROTEIN"/>
    <property type="match status" value="1"/>
</dbReference>
<dbReference type="InterPro" id="IPR044641">
    <property type="entry name" value="Lsm7/SmG-like"/>
</dbReference>
<evidence type="ECO:0000256" key="1">
    <source>
        <dbReference type="ARBA" id="ARBA00004123"/>
    </source>
</evidence>
<dbReference type="Proteomes" id="UP000289340">
    <property type="component" value="Chromosome 16"/>
</dbReference>
<dbReference type="GO" id="GO:0005688">
    <property type="term" value="C:U6 snRNP"/>
    <property type="evidence" value="ECO:0007669"/>
    <property type="project" value="TreeGrafter"/>
</dbReference>
<evidence type="ECO:0000313" key="10">
    <source>
        <dbReference type="EMBL" id="RZB60430.1"/>
    </source>
</evidence>
<gene>
    <name evidence="10" type="ORF">D0Y65_043277</name>
</gene>
<dbReference type="AlphaFoldDB" id="A0A445GGQ8"/>
<comment type="similarity">
    <text evidence="2">Belongs to the snRNP Sm proteins family.</text>
</comment>
<sequence>QSGRKEMVLDLAKFGDKGVQVKLTSGRQVTGTLKGYDQLLNLILDEVVDFLKDPDDPLKTTDQTRNLGLIV</sequence>
<organism evidence="10 11">
    <name type="scientific">Glycine soja</name>
    <name type="common">Wild soybean</name>
    <dbReference type="NCBI Taxonomy" id="3848"/>
    <lineage>
        <taxon>Eukaryota</taxon>
        <taxon>Viridiplantae</taxon>
        <taxon>Streptophyta</taxon>
        <taxon>Embryophyta</taxon>
        <taxon>Tracheophyta</taxon>
        <taxon>Spermatophyta</taxon>
        <taxon>Magnoliopsida</taxon>
        <taxon>eudicotyledons</taxon>
        <taxon>Gunneridae</taxon>
        <taxon>Pentapetalae</taxon>
        <taxon>rosids</taxon>
        <taxon>fabids</taxon>
        <taxon>Fabales</taxon>
        <taxon>Fabaceae</taxon>
        <taxon>Papilionoideae</taxon>
        <taxon>50 kb inversion clade</taxon>
        <taxon>NPAAA clade</taxon>
        <taxon>indigoferoid/millettioid clade</taxon>
        <taxon>Phaseoleae</taxon>
        <taxon>Glycine</taxon>
        <taxon>Glycine subgen. Soja</taxon>
    </lineage>
</organism>
<keyword evidence="3" id="KW-0507">mRNA processing</keyword>
<dbReference type="GO" id="GO:0071013">
    <property type="term" value="C:catalytic step 2 spliceosome"/>
    <property type="evidence" value="ECO:0007669"/>
    <property type="project" value="TreeGrafter"/>
</dbReference>
<proteinExistence type="inferred from homology"/>
<dbReference type="PANTHER" id="PTHR10553:SF5">
    <property type="entry name" value="U6 SNRNA-ASSOCIATED SM-LIKE PROTEIN LSM7"/>
    <property type="match status" value="1"/>
</dbReference>
<keyword evidence="7" id="KW-0539">Nucleus</keyword>
<dbReference type="InterPro" id="IPR047575">
    <property type="entry name" value="Sm"/>
</dbReference>